<gene>
    <name evidence="2" type="ORF">EKO27_g3070</name>
</gene>
<evidence type="ECO:0000256" key="1">
    <source>
        <dbReference type="SAM" id="MobiDB-lite"/>
    </source>
</evidence>
<dbReference type="Proteomes" id="UP000286045">
    <property type="component" value="Unassembled WGS sequence"/>
</dbReference>
<feature type="region of interest" description="Disordered" evidence="1">
    <location>
        <begin position="86"/>
        <end position="117"/>
    </location>
</feature>
<feature type="region of interest" description="Disordered" evidence="1">
    <location>
        <begin position="22"/>
        <end position="48"/>
    </location>
</feature>
<feature type="compositionally biased region" description="Acidic residues" evidence="1">
    <location>
        <begin position="331"/>
        <end position="342"/>
    </location>
</feature>
<feature type="compositionally biased region" description="Polar residues" evidence="1">
    <location>
        <begin position="98"/>
        <end position="109"/>
    </location>
</feature>
<feature type="region of interest" description="Disordered" evidence="1">
    <location>
        <begin position="314"/>
        <end position="345"/>
    </location>
</feature>
<feature type="compositionally biased region" description="Polar residues" evidence="1">
    <location>
        <begin position="314"/>
        <end position="326"/>
    </location>
</feature>
<proteinExistence type="predicted"/>
<feature type="compositionally biased region" description="Low complexity" evidence="1">
    <location>
        <begin position="24"/>
        <end position="40"/>
    </location>
</feature>
<sequence length="517" mass="57477">MESTVIMMDPNEAEHLKASTANCPQQHLPQSQPPQTHQLLGHPQLPNAQQSTIPRQYTTVGSLYNPQPQPLQPPVRRGRTIKSLFPYKSESPAGPPQLQYTPLQQNSDRAVSPARLDSDSLPLTLPVNRQERQVLQRFGVAIPNVQHQQQAQNIAGSIQSPISTMFANTNATDSDHGSDEADTRPISTMGFNSLTNLASYPNPMQRAAQKLLASHRPNPTPTAGSQIPDSQSTHYNAEADALSLSETPTYMSAPARVRGAPAPLTAGPPGVRQLRPTTFEHETLQRPREFDDDNPMRNPCHMHLLFGQHTNSLSFEGESSASTPAVGTTEEGGEEGDEEDNDYSYTNDNAWIVDTLSAEEARVYFPDGLPLNFNPQTQRISRHWESERLAKLEHSTDPYSVQNSPEFRAERKRLIDNHFYSGVNAFTKTFDMAVLEHNQRSVAHIVGRPFNEPPKNEGKIINRHLSVHDASLMPASQHATLLLSMALQGVINHPEISPYNTKLPKFEQSLYPPYLQK</sequence>
<accession>A0A439DCD5</accession>
<keyword evidence="3" id="KW-1185">Reference proteome</keyword>
<name>A0A439DCD5_9PEZI</name>
<comment type="caution">
    <text evidence="2">The sequence shown here is derived from an EMBL/GenBank/DDBJ whole genome shotgun (WGS) entry which is preliminary data.</text>
</comment>
<organism evidence="2 3">
    <name type="scientific">Xylaria grammica</name>
    <dbReference type="NCBI Taxonomy" id="363999"/>
    <lineage>
        <taxon>Eukaryota</taxon>
        <taxon>Fungi</taxon>
        <taxon>Dikarya</taxon>
        <taxon>Ascomycota</taxon>
        <taxon>Pezizomycotina</taxon>
        <taxon>Sordariomycetes</taxon>
        <taxon>Xylariomycetidae</taxon>
        <taxon>Xylariales</taxon>
        <taxon>Xylariaceae</taxon>
        <taxon>Xylaria</taxon>
    </lineage>
</organism>
<reference evidence="2 3" key="1">
    <citation type="submission" date="2018-12" db="EMBL/GenBank/DDBJ databases">
        <title>Draft genome sequence of Xylaria grammica IHI A82.</title>
        <authorList>
            <person name="Buettner E."/>
            <person name="Kellner H."/>
        </authorList>
    </citation>
    <scope>NUCLEOTIDE SEQUENCE [LARGE SCALE GENOMIC DNA]</scope>
    <source>
        <strain evidence="2 3">IHI A82</strain>
    </source>
</reference>
<protein>
    <submittedName>
        <fullName evidence="2">Uncharacterized protein</fullName>
    </submittedName>
</protein>
<evidence type="ECO:0000313" key="3">
    <source>
        <dbReference type="Proteomes" id="UP000286045"/>
    </source>
</evidence>
<feature type="compositionally biased region" description="Polar residues" evidence="1">
    <location>
        <begin position="221"/>
        <end position="234"/>
    </location>
</feature>
<feature type="region of interest" description="Disordered" evidence="1">
    <location>
        <begin position="214"/>
        <end position="234"/>
    </location>
</feature>
<dbReference type="STRING" id="363999.A0A439DCD5"/>
<dbReference type="EMBL" id="RYZI01000062">
    <property type="protein sequence ID" value="RWA12046.1"/>
    <property type="molecule type" value="Genomic_DNA"/>
</dbReference>
<evidence type="ECO:0000313" key="2">
    <source>
        <dbReference type="EMBL" id="RWA12046.1"/>
    </source>
</evidence>
<dbReference type="AlphaFoldDB" id="A0A439DCD5"/>